<proteinExistence type="inferred from homology"/>
<dbReference type="Pfam" id="PF01408">
    <property type="entry name" value="GFO_IDH_MocA"/>
    <property type="match status" value="1"/>
</dbReference>
<dbReference type="InterPro" id="IPR049303">
    <property type="entry name" value="Glyco_hydro_109_C"/>
</dbReference>
<dbReference type="GO" id="GO:0016798">
    <property type="term" value="F:hydrolase activity, acting on glycosyl bonds"/>
    <property type="evidence" value="ECO:0007669"/>
    <property type="project" value="UniProtKB-KW"/>
</dbReference>
<dbReference type="Pfam" id="PF21252">
    <property type="entry name" value="Glyco_hydro_109_C"/>
    <property type="match status" value="1"/>
</dbReference>
<accession>A0A8J6PFS7</accession>
<evidence type="ECO:0000256" key="1">
    <source>
        <dbReference type="ARBA" id="ARBA00001911"/>
    </source>
</evidence>
<evidence type="ECO:0000256" key="2">
    <source>
        <dbReference type="ARBA" id="ARBA00009329"/>
    </source>
</evidence>
<dbReference type="InterPro" id="IPR036291">
    <property type="entry name" value="NAD(P)-bd_dom_sf"/>
</dbReference>
<keyword evidence="4" id="KW-0520">NAD</keyword>
<evidence type="ECO:0000313" key="8">
    <source>
        <dbReference type="EMBL" id="MBC8611596.1"/>
    </source>
</evidence>
<dbReference type="PANTHER" id="PTHR43818">
    <property type="entry name" value="BCDNA.GH03377"/>
    <property type="match status" value="1"/>
</dbReference>
<organism evidence="8 9">
    <name type="scientific">Massiliimalia timonensis</name>
    <dbReference type="NCBI Taxonomy" id="1987501"/>
    <lineage>
        <taxon>Bacteria</taxon>
        <taxon>Bacillati</taxon>
        <taxon>Bacillota</taxon>
        <taxon>Clostridia</taxon>
        <taxon>Eubacteriales</taxon>
        <taxon>Oscillospiraceae</taxon>
        <taxon>Massiliimalia</taxon>
    </lineage>
</organism>
<comment type="similarity">
    <text evidence="2">Belongs to the Gfo/Idh/MocA family. Glycosyl hydrolase 109 subfamily.</text>
</comment>
<keyword evidence="9" id="KW-1185">Reference proteome</keyword>
<protein>
    <submittedName>
        <fullName evidence="8">Gfo/Idh/MocA family oxidoreductase</fullName>
    </submittedName>
</protein>
<gene>
    <name evidence="8" type="ORF">H8702_10870</name>
</gene>
<dbReference type="InterPro" id="IPR000683">
    <property type="entry name" value="Gfo/Idh/MocA-like_OxRdtase_N"/>
</dbReference>
<evidence type="ECO:0000256" key="5">
    <source>
        <dbReference type="ARBA" id="ARBA00023295"/>
    </source>
</evidence>
<dbReference type="Gene3D" id="3.40.50.720">
    <property type="entry name" value="NAD(P)-binding Rossmann-like Domain"/>
    <property type="match status" value="1"/>
</dbReference>
<keyword evidence="5" id="KW-0326">Glycosidase</keyword>
<dbReference type="Gene3D" id="3.30.360.10">
    <property type="entry name" value="Dihydrodipicolinate Reductase, domain 2"/>
    <property type="match status" value="1"/>
</dbReference>
<evidence type="ECO:0000256" key="4">
    <source>
        <dbReference type="ARBA" id="ARBA00023027"/>
    </source>
</evidence>
<dbReference type="Proteomes" id="UP000632659">
    <property type="component" value="Unassembled WGS sequence"/>
</dbReference>
<dbReference type="InterPro" id="IPR050463">
    <property type="entry name" value="Gfo/Idh/MocA_oxidrdct_glycsds"/>
</dbReference>
<sequence>MKNSIKMGVIGLGARGTMILKDVLLPMEDVEVIAVCDVYEDRINDAIAMTKEHNHNLPLGFADYRELLKIQDLEAVYIATSWQTHFEIAAAALEAGVPVACDVGGAFSLNEIWKLVRTYENTKTPCMFMENCCYGRDEMMLMNMRKKGVFGEIVHCAGGYHHDLRNEVSFGRENRHYRLDNYLHRNCENYPTHEIGPIARLLDINRGNAMVSLTSTSSKSAGLHQYILEHKAEDQALRNAYFAQGDVVTTVIRCANGETITITLDTTLPGAYSRGLIVKGTKAMFMEDNRSLFIDGVHTEFEWKWHEQYQNIEQYRKEYEHPLWNSFLNDGVKGGHGGMDWLVFQDFIDALKNKKSMPIDVYDMASWSVISLLSEQSIALGSQPVAFPDFTDGKWITRKPVDR</sequence>
<dbReference type="GO" id="GO:0000166">
    <property type="term" value="F:nucleotide binding"/>
    <property type="evidence" value="ECO:0007669"/>
    <property type="project" value="InterPro"/>
</dbReference>
<reference evidence="8" key="1">
    <citation type="submission" date="2020-08" db="EMBL/GenBank/DDBJ databases">
        <title>Genome public.</title>
        <authorList>
            <person name="Liu C."/>
            <person name="Sun Q."/>
        </authorList>
    </citation>
    <scope>NUCLEOTIDE SEQUENCE</scope>
    <source>
        <strain evidence="8">NSJ-15</strain>
    </source>
</reference>
<dbReference type="OrthoDB" id="9771072at2"/>
<evidence type="ECO:0000259" key="6">
    <source>
        <dbReference type="Pfam" id="PF01408"/>
    </source>
</evidence>
<dbReference type="EMBL" id="JACRTL010000006">
    <property type="protein sequence ID" value="MBC8611596.1"/>
    <property type="molecule type" value="Genomic_DNA"/>
</dbReference>
<dbReference type="SUPFAM" id="SSF51735">
    <property type="entry name" value="NAD(P)-binding Rossmann-fold domains"/>
    <property type="match status" value="1"/>
</dbReference>
<keyword evidence="3" id="KW-0378">Hydrolase</keyword>
<feature type="domain" description="Glycosyl hydrolase 109 C-terminal" evidence="7">
    <location>
        <begin position="139"/>
        <end position="303"/>
    </location>
</feature>
<evidence type="ECO:0000313" key="9">
    <source>
        <dbReference type="Proteomes" id="UP000632659"/>
    </source>
</evidence>
<name>A0A8J6PFS7_9FIRM</name>
<dbReference type="PANTHER" id="PTHR43818:SF1">
    <property type="entry name" value="GLYCOSYL HYDROLASE FAMILY 109 PROTEIN"/>
    <property type="match status" value="1"/>
</dbReference>
<evidence type="ECO:0000259" key="7">
    <source>
        <dbReference type="Pfam" id="PF21252"/>
    </source>
</evidence>
<feature type="domain" description="Gfo/Idh/MocA-like oxidoreductase N-terminal" evidence="6">
    <location>
        <begin position="5"/>
        <end position="126"/>
    </location>
</feature>
<comment type="cofactor">
    <cofactor evidence="1">
        <name>NAD(+)</name>
        <dbReference type="ChEBI" id="CHEBI:57540"/>
    </cofactor>
</comment>
<evidence type="ECO:0000256" key="3">
    <source>
        <dbReference type="ARBA" id="ARBA00022801"/>
    </source>
</evidence>
<dbReference type="RefSeq" id="WP_093987787.1">
    <property type="nucleotide sequence ID" value="NZ_FYDD01000002.1"/>
</dbReference>
<dbReference type="AlphaFoldDB" id="A0A8J6PFS7"/>
<comment type="caution">
    <text evidence="8">The sequence shown here is derived from an EMBL/GenBank/DDBJ whole genome shotgun (WGS) entry which is preliminary data.</text>
</comment>